<name>A0AAW1UDT7_9CUCU</name>
<evidence type="ECO:0000313" key="2">
    <source>
        <dbReference type="Proteomes" id="UP001431783"/>
    </source>
</evidence>
<keyword evidence="2" id="KW-1185">Reference proteome</keyword>
<protein>
    <submittedName>
        <fullName evidence="1">Uncharacterized protein</fullName>
    </submittedName>
</protein>
<evidence type="ECO:0000313" key="1">
    <source>
        <dbReference type="EMBL" id="KAK9879150.1"/>
    </source>
</evidence>
<comment type="caution">
    <text evidence="1">The sequence shown here is derived from an EMBL/GenBank/DDBJ whole genome shotgun (WGS) entry which is preliminary data.</text>
</comment>
<organism evidence="1 2">
    <name type="scientific">Henosepilachna vigintioctopunctata</name>
    <dbReference type="NCBI Taxonomy" id="420089"/>
    <lineage>
        <taxon>Eukaryota</taxon>
        <taxon>Metazoa</taxon>
        <taxon>Ecdysozoa</taxon>
        <taxon>Arthropoda</taxon>
        <taxon>Hexapoda</taxon>
        <taxon>Insecta</taxon>
        <taxon>Pterygota</taxon>
        <taxon>Neoptera</taxon>
        <taxon>Endopterygota</taxon>
        <taxon>Coleoptera</taxon>
        <taxon>Polyphaga</taxon>
        <taxon>Cucujiformia</taxon>
        <taxon>Coccinelloidea</taxon>
        <taxon>Coccinellidae</taxon>
        <taxon>Epilachninae</taxon>
        <taxon>Epilachnini</taxon>
        <taxon>Henosepilachna</taxon>
    </lineage>
</organism>
<dbReference type="EMBL" id="JARQZJ010000061">
    <property type="protein sequence ID" value="KAK9879150.1"/>
    <property type="molecule type" value="Genomic_DNA"/>
</dbReference>
<dbReference type="Proteomes" id="UP001431783">
    <property type="component" value="Unassembled WGS sequence"/>
</dbReference>
<gene>
    <name evidence="1" type="ORF">WA026_003999</name>
</gene>
<accession>A0AAW1UDT7</accession>
<dbReference type="AlphaFoldDB" id="A0AAW1UDT7"/>
<proteinExistence type="predicted"/>
<reference evidence="1 2" key="1">
    <citation type="submission" date="2023-03" db="EMBL/GenBank/DDBJ databases">
        <title>Genome insight into feeding habits of ladybird beetles.</title>
        <authorList>
            <person name="Li H.-S."/>
            <person name="Huang Y.-H."/>
            <person name="Pang H."/>
        </authorList>
    </citation>
    <scope>NUCLEOTIDE SEQUENCE [LARGE SCALE GENOMIC DNA]</scope>
    <source>
        <strain evidence="1">SYSU_2023b</strain>
        <tissue evidence="1">Whole body</tissue>
    </source>
</reference>
<sequence>MSSQVSLVISKFTSLSSVNVCCRQTSSILLGLSFNPFDQWPSPVIVQTRSSTVLIVLKLATNPQGIKQFEMKPSQGPPFYARDDGLLCKNSSVKHVPLDWQRKEGPICPSCDGPQRSSQAEGPMTSATIVDGNRADRRPHKDFQRFGACQISETVSLSNSADYGNSDDVISLTEDDEPKSKQAKLDSSLLHKECLCDDFCFGRRSKERILVKFLDFVKPLLLSNAVLANWVQQGQLSFELVVIDPILAFDLSGSHQLGEEA</sequence>